<accession>A0A0B0MU86</accession>
<evidence type="ECO:0000313" key="1">
    <source>
        <dbReference type="EMBL" id="KHG02516.1"/>
    </source>
</evidence>
<sequence length="88" mass="10006">MAMIDHDYGRTLFNEPTCHNNIIGHPTATDYHESHGLAMTNDQNSSCFVKKVINIFPRRFDSSLVSDKVRDMHHTIQLSIGTFGLMDI</sequence>
<comment type="caution">
    <text evidence="1">The sequence shown here is derived from an EMBL/GenBank/DDBJ whole genome shotgun (WGS) entry which is preliminary data.</text>
</comment>
<dbReference type="Proteomes" id="UP000032142">
    <property type="component" value="Unassembled WGS sequence"/>
</dbReference>
<name>A0A0B0MU86_GOSAR</name>
<organism evidence="1 2">
    <name type="scientific">Gossypium arboreum</name>
    <name type="common">Tree cotton</name>
    <name type="synonym">Gossypium nanking</name>
    <dbReference type="NCBI Taxonomy" id="29729"/>
    <lineage>
        <taxon>Eukaryota</taxon>
        <taxon>Viridiplantae</taxon>
        <taxon>Streptophyta</taxon>
        <taxon>Embryophyta</taxon>
        <taxon>Tracheophyta</taxon>
        <taxon>Spermatophyta</taxon>
        <taxon>Magnoliopsida</taxon>
        <taxon>eudicotyledons</taxon>
        <taxon>Gunneridae</taxon>
        <taxon>Pentapetalae</taxon>
        <taxon>rosids</taxon>
        <taxon>malvids</taxon>
        <taxon>Malvales</taxon>
        <taxon>Malvaceae</taxon>
        <taxon>Malvoideae</taxon>
        <taxon>Gossypium</taxon>
    </lineage>
</organism>
<gene>
    <name evidence="1" type="ORF">F383_25600</name>
</gene>
<evidence type="ECO:0000313" key="2">
    <source>
        <dbReference type="Proteomes" id="UP000032142"/>
    </source>
</evidence>
<protein>
    <submittedName>
        <fullName evidence="1">Maturase K</fullName>
    </submittedName>
</protein>
<proteinExistence type="predicted"/>
<reference evidence="2" key="1">
    <citation type="submission" date="2014-09" db="EMBL/GenBank/DDBJ databases">
        <authorList>
            <person name="Mudge J."/>
            <person name="Ramaraj T."/>
            <person name="Lindquist I.E."/>
            <person name="Bharti A.K."/>
            <person name="Sundararajan A."/>
            <person name="Cameron C.T."/>
            <person name="Woodward J.E."/>
            <person name="May G.D."/>
            <person name="Brubaker C."/>
            <person name="Broadhvest J."/>
            <person name="Wilkins T.A."/>
        </authorList>
    </citation>
    <scope>NUCLEOTIDE SEQUENCE</scope>
    <source>
        <strain evidence="2">cv. AKA8401</strain>
    </source>
</reference>
<dbReference type="AlphaFoldDB" id="A0A0B0MU86"/>
<keyword evidence="2" id="KW-1185">Reference proteome</keyword>
<dbReference type="EMBL" id="JRRC01272790">
    <property type="protein sequence ID" value="KHG02516.1"/>
    <property type="molecule type" value="Genomic_DNA"/>
</dbReference>